<evidence type="ECO:0000256" key="1">
    <source>
        <dbReference type="SAM" id="MobiDB-lite"/>
    </source>
</evidence>
<protein>
    <submittedName>
        <fullName evidence="2">Uncharacterized protein</fullName>
    </submittedName>
</protein>
<feature type="compositionally biased region" description="Polar residues" evidence="1">
    <location>
        <begin position="17"/>
        <end position="28"/>
    </location>
</feature>
<sequence length="67" mass="7395">MSPAAFNQPKPGASPDSRLSTSNHKSNFSLPSTHTHHPLHSLPQSSLSWFQAPLASIYNYQHPLTPF</sequence>
<dbReference type="AlphaFoldDB" id="A0A9W9FVM7"/>
<keyword evidence="3" id="KW-1185">Reference proteome</keyword>
<dbReference type="EMBL" id="JAPQKH010000003">
    <property type="protein sequence ID" value="KAJ5107305.1"/>
    <property type="molecule type" value="Genomic_DNA"/>
</dbReference>
<proteinExistence type="predicted"/>
<evidence type="ECO:0000313" key="2">
    <source>
        <dbReference type="EMBL" id="KAJ5107305.1"/>
    </source>
</evidence>
<feature type="region of interest" description="Disordered" evidence="1">
    <location>
        <begin position="1"/>
        <end position="41"/>
    </location>
</feature>
<reference evidence="2" key="1">
    <citation type="submission" date="2022-11" db="EMBL/GenBank/DDBJ databases">
        <authorList>
            <person name="Petersen C."/>
        </authorList>
    </citation>
    <scope>NUCLEOTIDE SEQUENCE</scope>
    <source>
        <strain evidence="2">IBT 30069</strain>
    </source>
</reference>
<organism evidence="2 3">
    <name type="scientific">Penicillium angulare</name>
    <dbReference type="NCBI Taxonomy" id="116970"/>
    <lineage>
        <taxon>Eukaryota</taxon>
        <taxon>Fungi</taxon>
        <taxon>Dikarya</taxon>
        <taxon>Ascomycota</taxon>
        <taxon>Pezizomycotina</taxon>
        <taxon>Eurotiomycetes</taxon>
        <taxon>Eurotiomycetidae</taxon>
        <taxon>Eurotiales</taxon>
        <taxon>Aspergillaceae</taxon>
        <taxon>Penicillium</taxon>
    </lineage>
</organism>
<name>A0A9W9FVM7_9EURO</name>
<comment type="caution">
    <text evidence="2">The sequence shown here is derived from an EMBL/GenBank/DDBJ whole genome shotgun (WGS) entry which is preliminary data.</text>
</comment>
<evidence type="ECO:0000313" key="3">
    <source>
        <dbReference type="Proteomes" id="UP001149165"/>
    </source>
</evidence>
<gene>
    <name evidence="2" type="ORF">N7456_003980</name>
</gene>
<accession>A0A9W9FVM7</accession>
<reference evidence="2" key="2">
    <citation type="journal article" date="2023" name="IMA Fungus">
        <title>Comparative genomic study of the Penicillium genus elucidates a diverse pangenome and 15 lateral gene transfer events.</title>
        <authorList>
            <person name="Petersen C."/>
            <person name="Sorensen T."/>
            <person name="Nielsen M.R."/>
            <person name="Sondergaard T.E."/>
            <person name="Sorensen J.L."/>
            <person name="Fitzpatrick D.A."/>
            <person name="Frisvad J.C."/>
            <person name="Nielsen K.L."/>
        </authorList>
    </citation>
    <scope>NUCLEOTIDE SEQUENCE</scope>
    <source>
        <strain evidence="2">IBT 30069</strain>
    </source>
</reference>
<dbReference type="Proteomes" id="UP001149165">
    <property type="component" value="Unassembled WGS sequence"/>
</dbReference>